<organism evidence="1">
    <name type="scientific">uncultured Caudovirales phage</name>
    <dbReference type="NCBI Taxonomy" id="2100421"/>
    <lineage>
        <taxon>Viruses</taxon>
        <taxon>Duplodnaviria</taxon>
        <taxon>Heunggongvirae</taxon>
        <taxon>Uroviricota</taxon>
        <taxon>Caudoviricetes</taxon>
        <taxon>Peduoviridae</taxon>
        <taxon>Maltschvirus</taxon>
        <taxon>Maltschvirus maltsch</taxon>
    </lineage>
</organism>
<dbReference type="EMBL" id="LR796880">
    <property type="protein sequence ID" value="CAB4171754.1"/>
    <property type="molecule type" value="Genomic_DNA"/>
</dbReference>
<dbReference type="EMBL" id="LR796792">
    <property type="protein sequence ID" value="CAB4166650.1"/>
    <property type="molecule type" value="Genomic_DNA"/>
</dbReference>
<accession>A0A6J5P407</accession>
<evidence type="ECO:0000313" key="3">
    <source>
        <dbReference type="EMBL" id="CAB4177587.1"/>
    </source>
</evidence>
<reference evidence="1" key="1">
    <citation type="submission" date="2020-04" db="EMBL/GenBank/DDBJ databases">
        <authorList>
            <person name="Chiriac C."/>
            <person name="Salcher M."/>
            <person name="Ghai R."/>
            <person name="Kavagutti S V."/>
        </authorList>
    </citation>
    <scope>NUCLEOTIDE SEQUENCE</scope>
</reference>
<protein>
    <submittedName>
        <fullName evidence="1">Uncharacterized protein</fullName>
    </submittedName>
</protein>
<evidence type="ECO:0000313" key="1">
    <source>
        <dbReference type="EMBL" id="CAB4166650.1"/>
    </source>
</evidence>
<name>A0A6J5P407_9CAUD</name>
<evidence type="ECO:0000313" key="2">
    <source>
        <dbReference type="EMBL" id="CAB4171754.1"/>
    </source>
</evidence>
<gene>
    <name evidence="3" type="ORF">UFOVP1010_14</name>
    <name evidence="4" type="ORF">UFOVP1359_2</name>
    <name evidence="1" type="ORF">UFOVP838_41</name>
    <name evidence="2" type="ORF">UFOVP932_26</name>
</gene>
<proteinExistence type="predicted"/>
<evidence type="ECO:0000313" key="4">
    <source>
        <dbReference type="EMBL" id="CAB4201874.1"/>
    </source>
</evidence>
<dbReference type="EMBL" id="LR797309">
    <property type="protein sequence ID" value="CAB4201874.1"/>
    <property type="molecule type" value="Genomic_DNA"/>
</dbReference>
<dbReference type="EMBL" id="LR796955">
    <property type="protein sequence ID" value="CAB4177587.1"/>
    <property type="molecule type" value="Genomic_DNA"/>
</dbReference>
<sequence>MITQLTPTIPMDTPKGPAKAHFVIDYGQEHHLLWVCFQDDTGECWTWPNYKVKLQANISMGQRIDHEHPLSGLRDTLSV</sequence>